<feature type="transmembrane region" description="Helical" evidence="1">
    <location>
        <begin position="79"/>
        <end position="107"/>
    </location>
</feature>
<dbReference type="AlphaFoldDB" id="A0AAD6Z245"/>
<accession>A0AAD6Z245</accession>
<dbReference type="EMBL" id="JARIHO010000101">
    <property type="protein sequence ID" value="KAJ7304510.1"/>
    <property type="molecule type" value="Genomic_DNA"/>
</dbReference>
<evidence type="ECO:0000256" key="1">
    <source>
        <dbReference type="SAM" id="Phobius"/>
    </source>
</evidence>
<evidence type="ECO:0000313" key="3">
    <source>
        <dbReference type="Proteomes" id="UP001218218"/>
    </source>
</evidence>
<organism evidence="2 3">
    <name type="scientific">Mycena albidolilacea</name>
    <dbReference type="NCBI Taxonomy" id="1033008"/>
    <lineage>
        <taxon>Eukaryota</taxon>
        <taxon>Fungi</taxon>
        <taxon>Dikarya</taxon>
        <taxon>Basidiomycota</taxon>
        <taxon>Agaricomycotina</taxon>
        <taxon>Agaricomycetes</taxon>
        <taxon>Agaricomycetidae</taxon>
        <taxon>Agaricales</taxon>
        <taxon>Marasmiineae</taxon>
        <taxon>Mycenaceae</taxon>
        <taxon>Mycena</taxon>
    </lineage>
</organism>
<keyword evidence="1" id="KW-0472">Membrane</keyword>
<name>A0AAD6Z245_9AGAR</name>
<proteinExistence type="predicted"/>
<reference evidence="2" key="1">
    <citation type="submission" date="2023-03" db="EMBL/GenBank/DDBJ databases">
        <title>Massive genome expansion in bonnet fungi (Mycena s.s.) driven by repeated elements and novel gene families across ecological guilds.</title>
        <authorList>
            <consortium name="Lawrence Berkeley National Laboratory"/>
            <person name="Harder C.B."/>
            <person name="Miyauchi S."/>
            <person name="Viragh M."/>
            <person name="Kuo A."/>
            <person name="Thoen E."/>
            <person name="Andreopoulos B."/>
            <person name="Lu D."/>
            <person name="Skrede I."/>
            <person name="Drula E."/>
            <person name="Henrissat B."/>
            <person name="Morin E."/>
            <person name="Kohler A."/>
            <person name="Barry K."/>
            <person name="LaButti K."/>
            <person name="Morin E."/>
            <person name="Salamov A."/>
            <person name="Lipzen A."/>
            <person name="Mereny Z."/>
            <person name="Hegedus B."/>
            <person name="Baldrian P."/>
            <person name="Stursova M."/>
            <person name="Weitz H."/>
            <person name="Taylor A."/>
            <person name="Grigoriev I.V."/>
            <person name="Nagy L.G."/>
            <person name="Martin F."/>
            <person name="Kauserud H."/>
        </authorList>
    </citation>
    <scope>NUCLEOTIDE SEQUENCE</scope>
    <source>
        <strain evidence="2">CBHHK002</strain>
    </source>
</reference>
<sequence length="313" mass="34253">MLLIVVYLYTSSLTIASRFTRTRAFFMRPELALEDRKAVSNAAVTALGTPMEALFMFNMIVGDGVVIWRAWVLYARARWVVGVPCLMLCMSFSTFFTVLDLTCLTGAGYANQTAMASGGAVCERAELLSWAFSFVTNGTCTVLIGYKAWCVQHRRSTRALNTTMTSTRLSINRILSLLVESGFIYCFWIILLAQLTQYILFVDISRAAPVIYVYELFAGMGDQISGMYPTLIIVNLHQTLWDESAPDARADSSMHFATGAKRSGLDIAGGPPGSQAYSGARLQLRTDVGGTGSTAMSVVDKRAYSPDSPGEHV</sequence>
<gene>
    <name evidence="2" type="ORF">DFH08DRAFT_721660</name>
</gene>
<keyword evidence="1" id="KW-1133">Transmembrane helix</keyword>
<protein>
    <submittedName>
        <fullName evidence="2">Uncharacterized protein</fullName>
    </submittedName>
</protein>
<evidence type="ECO:0000313" key="2">
    <source>
        <dbReference type="EMBL" id="KAJ7304510.1"/>
    </source>
</evidence>
<comment type="caution">
    <text evidence="2">The sequence shown here is derived from an EMBL/GenBank/DDBJ whole genome shotgun (WGS) entry which is preliminary data.</text>
</comment>
<feature type="transmembrane region" description="Helical" evidence="1">
    <location>
        <begin position="170"/>
        <end position="192"/>
    </location>
</feature>
<feature type="transmembrane region" description="Helical" evidence="1">
    <location>
        <begin position="127"/>
        <end position="149"/>
    </location>
</feature>
<dbReference type="Proteomes" id="UP001218218">
    <property type="component" value="Unassembled WGS sequence"/>
</dbReference>
<feature type="transmembrane region" description="Helical" evidence="1">
    <location>
        <begin position="53"/>
        <end position="72"/>
    </location>
</feature>
<keyword evidence="1" id="KW-0812">Transmembrane</keyword>
<keyword evidence="3" id="KW-1185">Reference proteome</keyword>